<organism evidence="1 2">
    <name type="scientific">Azorhizobium oxalatiphilum</name>
    <dbReference type="NCBI Taxonomy" id="980631"/>
    <lineage>
        <taxon>Bacteria</taxon>
        <taxon>Pseudomonadati</taxon>
        <taxon>Pseudomonadota</taxon>
        <taxon>Alphaproteobacteria</taxon>
        <taxon>Hyphomicrobiales</taxon>
        <taxon>Xanthobacteraceae</taxon>
        <taxon>Azorhizobium</taxon>
    </lineage>
</organism>
<dbReference type="PANTHER" id="PTHR43881">
    <property type="entry name" value="GAMMA-GLUTAMYLTRANSPEPTIDASE (AFU_ORTHOLOGUE AFUA_4G13580)"/>
    <property type="match status" value="1"/>
</dbReference>
<gene>
    <name evidence="1" type="primary">ggt</name>
    <name evidence="1" type="ORF">GCM10007301_43980</name>
</gene>
<comment type="caution">
    <text evidence="1">The sequence shown here is derived from an EMBL/GenBank/DDBJ whole genome shotgun (WGS) entry which is preliminary data.</text>
</comment>
<dbReference type="Proteomes" id="UP000606044">
    <property type="component" value="Unassembled WGS sequence"/>
</dbReference>
<dbReference type="SUPFAM" id="SSF56235">
    <property type="entry name" value="N-terminal nucleophile aminohydrolases (Ntn hydrolases)"/>
    <property type="match status" value="1"/>
</dbReference>
<dbReference type="InterPro" id="IPR052896">
    <property type="entry name" value="GGT-like_enzyme"/>
</dbReference>
<dbReference type="Pfam" id="PF01019">
    <property type="entry name" value="G_glu_transpept"/>
    <property type="match status" value="1"/>
</dbReference>
<proteinExistence type="predicted"/>
<protein>
    <submittedName>
        <fullName evidence="1">Gamma-glutamyltranspeptidase</fullName>
    </submittedName>
</protein>
<dbReference type="PRINTS" id="PR01210">
    <property type="entry name" value="GGTRANSPTASE"/>
</dbReference>
<dbReference type="AlphaFoldDB" id="A0A917FI39"/>
<reference evidence="1" key="1">
    <citation type="journal article" date="2014" name="Int. J. Syst. Evol. Microbiol.">
        <title>Complete genome sequence of Corynebacterium casei LMG S-19264T (=DSM 44701T), isolated from a smear-ripened cheese.</title>
        <authorList>
            <consortium name="US DOE Joint Genome Institute (JGI-PGF)"/>
            <person name="Walter F."/>
            <person name="Albersmeier A."/>
            <person name="Kalinowski J."/>
            <person name="Ruckert C."/>
        </authorList>
    </citation>
    <scope>NUCLEOTIDE SEQUENCE</scope>
    <source>
        <strain evidence="1">CCM 7897</strain>
    </source>
</reference>
<dbReference type="Gene3D" id="3.60.20.40">
    <property type="match status" value="1"/>
</dbReference>
<evidence type="ECO:0000313" key="1">
    <source>
        <dbReference type="EMBL" id="GGF79173.1"/>
    </source>
</evidence>
<dbReference type="RefSeq" id="WP_188582581.1">
    <property type="nucleotide sequence ID" value="NZ_BMCT01000007.1"/>
</dbReference>
<dbReference type="InterPro" id="IPR043137">
    <property type="entry name" value="GGT_ssub_C"/>
</dbReference>
<name>A0A917FI39_9HYPH</name>
<dbReference type="PANTHER" id="PTHR43881:SF5">
    <property type="entry name" value="GAMMA-GLUTAMYLTRANSPEPTIDASE"/>
    <property type="match status" value="1"/>
</dbReference>
<dbReference type="InterPro" id="IPR043138">
    <property type="entry name" value="GGT_lsub"/>
</dbReference>
<keyword evidence="2" id="KW-1185">Reference proteome</keyword>
<sequence>MSHESLHTARGIVAAPHALAVEAGRQVLAEGGNAIEAALATAAAIAVVYPHMNHMGGDGFWLIREPNGRVRYIEACGFAGAKATVRFYNDAGYDQIPERGPLAALTVPGLVGGWGLAFEAAQAAGGRLPLSRLLESAVHHARAGVPVTASQHRLTQEKLAELKDAPGFADTFLVDGKAPETGHVQKAEKLADTLEHLGRAGTQDYYRGDIAHELASDLERIGSPVTRADLEAYKAVLREPLAVDLSVGRVFNAPPPTQGLASLLILGLYDRLKVARAESFEYVHGLVEATKRAFLVRNAVVRDFERLEHDPASFLTKAALDADAAKIDMGRALPWPQPAKRGDTIWLGAADANGYVVSYIQSIFFEFGSGCVLPRTGVLMQNRGASFSLDPRAVNPLEPGRRPFHTLNPALAVLKDGRVMAYGTMGGEGQPQTQAMVFSRHVLHGVPLGEAIERPRWLLGRTWGSTHTNLRMEARFDEDIVRRLASVGHDVEVIPEPFSDTMGHAGAVIFTPKRDLEGAHDPRADGGAGGI</sequence>
<dbReference type="EMBL" id="BMCT01000007">
    <property type="protein sequence ID" value="GGF79173.1"/>
    <property type="molecule type" value="Genomic_DNA"/>
</dbReference>
<dbReference type="Gene3D" id="1.10.246.130">
    <property type="match status" value="1"/>
</dbReference>
<reference evidence="1" key="2">
    <citation type="submission" date="2020-09" db="EMBL/GenBank/DDBJ databases">
        <authorList>
            <person name="Sun Q."/>
            <person name="Sedlacek I."/>
        </authorList>
    </citation>
    <scope>NUCLEOTIDE SEQUENCE</scope>
    <source>
        <strain evidence="1">CCM 7897</strain>
    </source>
</reference>
<evidence type="ECO:0000313" key="2">
    <source>
        <dbReference type="Proteomes" id="UP000606044"/>
    </source>
</evidence>
<dbReference type="InterPro" id="IPR029055">
    <property type="entry name" value="Ntn_hydrolases_N"/>
</dbReference>
<accession>A0A917FI39</accession>